<dbReference type="PANTHER" id="PTHR15337:SF11">
    <property type="entry name" value="THIOREDOXIN DOMAIN-CONTAINING PROTEIN"/>
    <property type="match status" value="1"/>
</dbReference>
<dbReference type="Gene3D" id="3.40.30.10">
    <property type="entry name" value="Glutaredoxin"/>
    <property type="match status" value="1"/>
</dbReference>
<keyword evidence="4" id="KW-1185">Reference proteome</keyword>
<dbReference type="EMBL" id="DS235862">
    <property type="protein sequence ID" value="EEB19222.1"/>
    <property type="molecule type" value="Genomic_DNA"/>
</dbReference>
<gene>
    <name evidence="3" type="primary">8234741</name>
    <name evidence="2" type="ORF">Phum_PHUM562480</name>
</gene>
<name>E0W0R6_PEDHC</name>
<dbReference type="CTD" id="8234741"/>
<evidence type="ECO:0000256" key="1">
    <source>
        <dbReference type="ARBA" id="ARBA00022729"/>
    </source>
</evidence>
<evidence type="ECO:0000313" key="2">
    <source>
        <dbReference type="EMBL" id="EEB19222.1"/>
    </source>
</evidence>
<dbReference type="InterPro" id="IPR051099">
    <property type="entry name" value="AGR/TXD"/>
</dbReference>
<dbReference type="VEuPathDB" id="VectorBase:PHUM562480"/>
<dbReference type="RefSeq" id="XP_002431960.1">
    <property type="nucleotide sequence ID" value="XM_002431915.1"/>
</dbReference>
<proteinExistence type="predicted"/>
<protein>
    <submittedName>
        <fullName evidence="2">Thioredoxin domain-containing protein 12, putative</fullName>
    </submittedName>
</protein>
<dbReference type="STRING" id="121224.E0W0R6"/>
<dbReference type="KEGG" id="phu:Phum_PHUM562480"/>
<dbReference type="Pfam" id="PF13899">
    <property type="entry name" value="Thioredoxin_7"/>
    <property type="match status" value="1"/>
</dbReference>
<dbReference type="GeneID" id="8234741"/>
<dbReference type="EnsemblMetazoa" id="PHUM562480-RA">
    <property type="protein sequence ID" value="PHUM562480-PA"/>
    <property type="gene ID" value="PHUM562480"/>
</dbReference>
<evidence type="ECO:0000313" key="4">
    <source>
        <dbReference type="Proteomes" id="UP000009046"/>
    </source>
</evidence>
<evidence type="ECO:0000313" key="3">
    <source>
        <dbReference type="EnsemblMetazoa" id="PHUM562480-PA"/>
    </source>
</evidence>
<dbReference type="PANTHER" id="PTHR15337">
    <property type="entry name" value="ANTERIOR GRADIENT PROTEIN-RELATED"/>
    <property type="match status" value="1"/>
</dbReference>
<dbReference type="SUPFAM" id="SSF52833">
    <property type="entry name" value="Thioredoxin-like"/>
    <property type="match status" value="1"/>
</dbReference>
<dbReference type="OMA" id="YYPRIIF"/>
<organism>
    <name type="scientific">Pediculus humanus subsp. corporis</name>
    <name type="common">Body louse</name>
    <dbReference type="NCBI Taxonomy" id="121224"/>
    <lineage>
        <taxon>Eukaryota</taxon>
        <taxon>Metazoa</taxon>
        <taxon>Ecdysozoa</taxon>
        <taxon>Arthropoda</taxon>
        <taxon>Hexapoda</taxon>
        <taxon>Insecta</taxon>
        <taxon>Pterygota</taxon>
        <taxon>Neoptera</taxon>
        <taxon>Paraneoptera</taxon>
        <taxon>Psocodea</taxon>
        <taxon>Troctomorpha</taxon>
        <taxon>Phthiraptera</taxon>
        <taxon>Anoplura</taxon>
        <taxon>Pediculidae</taxon>
        <taxon>Pediculus</taxon>
    </lineage>
</organism>
<dbReference type="OrthoDB" id="262308at2759"/>
<dbReference type="GO" id="GO:0005783">
    <property type="term" value="C:endoplasmic reticulum"/>
    <property type="evidence" value="ECO:0007669"/>
    <property type="project" value="TreeGrafter"/>
</dbReference>
<dbReference type="AlphaFoldDB" id="E0W0R6"/>
<reference evidence="3" key="3">
    <citation type="submission" date="2020-05" db="UniProtKB">
        <authorList>
            <consortium name="EnsemblMetazoa"/>
        </authorList>
    </citation>
    <scope>IDENTIFICATION</scope>
    <source>
        <strain evidence="3">USDA</strain>
    </source>
</reference>
<reference evidence="2" key="1">
    <citation type="submission" date="2007-04" db="EMBL/GenBank/DDBJ databases">
        <title>Annotation of Pediculus humanus corporis strain USDA.</title>
        <authorList>
            <person name="Kirkness E."/>
            <person name="Hannick L."/>
            <person name="Hass B."/>
            <person name="Bruggner R."/>
            <person name="Lawson D."/>
            <person name="Bidwell S."/>
            <person name="Joardar V."/>
            <person name="Caler E."/>
            <person name="Walenz B."/>
            <person name="Inman J."/>
            <person name="Schobel S."/>
            <person name="Galinsky K."/>
            <person name="Amedeo P."/>
            <person name="Strausberg R."/>
        </authorList>
    </citation>
    <scope>NUCLEOTIDE SEQUENCE</scope>
    <source>
        <strain evidence="2">USDA</strain>
    </source>
</reference>
<reference evidence="2" key="2">
    <citation type="submission" date="2007-04" db="EMBL/GenBank/DDBJ databases">
        <title>The genome of the human body louse.</title>
        <authorList>
            <consortium name="The Human Body Louse Genome Consortium"/>
            <person name="Kirkness E."/>
            <person name="Walenz B."/>
            <person name="Hass B."/>
            <person name="Bruggner R."/>
            <person name="Strausberg R."/>
        </authorList>
    </citation>
    <scope>NUCLEOTIDE SEQUENCE</scope>
    <source>
        <strain evidence="2">USDA</strain>
    </source>
</reference>
<dbReference type="EMBL" id="AAZO01006829">
    <property type="status" value="NOT_ANNOTATED_CDS"/>
    <property type="molecule type" value="Genomic_DNA"/>
</dbReference>
<keyword evidence="1" id="KW-0732">Signal</keyword>
<dbReference type="InterPro" id="IPR036249">
    <property type="entry name" value="Thioredoxin-like_sf"/>
</dbReference>
<sequence length="96" mass="10868">MKCETNLSSGINKIKETKKPGMVIIHKSTCSACISLKPKLLASKEIERLSNFFIVISLMDDFVPIEPKYNLDGKYYPRIIFLNTSVLKTCPQVDKT</sequence>
<dbReference type="Proteomes" id="UP000009046">
    <property type="component" value="Unassembled WGS sequence"/>
</dbReference>
<dbReference type="HOGENOM" id="CLU_2362234_0_0_1"/>
<dbReference type="InParanoid" id="E0W0R6"/>
<accession>E0W0R6</accession>